<dbReference type="AlphaFoldDB" id="A0A166RCU4"/>
<proteinExistence type="predicted"/>
<feature type="compositionally biased region" description="Polar residues" evidence="1">
    <location>
        <begin position="48"/>
        <end position="61"/>
    </location>
</feature>
<accession>A0A166RCU4</accession>
<feature type="compositionally biased region" description="Basic and acidic residues" evidence="1">
    <location>
        <begin position="89"/>
        <end position="102"/>
    </location>
</feature>
<feature type="region of interest" description="Disordered" evidence="1">
    <location>
        <begin position="47"/>
        <end position="72"/>
    </location>
</feature>
<dbReference type="EMBL" id="KV417505">
    <property type="protein sequence ID" value="KZP28146.1"/>
    <property type="molecule type" value="Genomic_DNA"/>
</dbReference>
<sequence>MTTIRIVRYYGQLQGGLHIPNEWCPVRIPEGCRQIRGPPLKSMIPNYPHSQCPQQQISSTTPAPGPGSYPRPPLCRQHQYIIKLVWPEPSEKAQGKRKERTPELPGLGRPGTYCPTTPLLKDNDGSGITLSWKKWPDLELNQRPPGLGTGPADHDNTSPQIATQAVWSGAQHAQPHSVPIGNSTVTQLPALIVNSISGKNVPHQPDTASQPFRPVMPGMSIG</sequence>
<feature type="region of interest" description="Disordered" evidence="1">
    <location>
        <begin position="86"/>
        <end position="120"/>
    </location>
</feature>
<evidence type="ECO:0000313" key="2">
    <source>
        <dbReference type="EMBL" id="KZP28146.1"/>
    </source>
</evidence>
<evidence type="ECO:0000313" key="3">
    <source>
        <dbReference type="Proteomes" id="UP000076532"/>
    </source>
</evidence>
<feature type="compositionally biased region" description="Pro residues" evidence="1">
    <location>
        <begin position="63"/>
        <end position="72"/>
    </location>
</feature>
<dbReference type="Proteomes" id="UP000076532">
    <property type="component" value="Unassembled WGS sequence"/>
</dbReference>
<name>A0A166RCU4_9AGAM</name>
<organism evidence="2 3">
    <name type="scientific">Athelia psychrophila</name>
    <dbReference type="NCBI Taxonomy" id="1759441"/>
    <lineage>
        <taxon>Eukaryota</taxon>
        <taxon>Fungi</taxon>
        <taxon>Dikarya</taxon>
        <taxon>Basidiomycota</taxon>
        <taxon>Agaricomycotina</taxon>
        <taxon>Agaricomycetes</taxon>
        <taxon>Agaricomycetidae</taxon>
        <taxon>Atheliales</taxon>
        <taxon>Atheliaceae</taxon>
        <taxon>Athelia</taxon>
    </lineage>
</organism>
<gene>
    <name evidence="2" type="ORF">FIBSPDRAFT_886018</name>
</gene>
<reference evidence="2 3" key="1">
    <citation type="journal article" date="2016" name="Mol. Biol. Evol.">
        <title>Comparative Genomics of Early-Diverging Mushroom-Forming Fungi Provides Insights into the Origins of Lignocellulose Decay Capabilities.</title>
        <authorList>
            <person name="Nagy L.G."/>
            <person name="Riley R."/>
            <person name="Tritt A."/>
            <person name="Adam C."/>
            <person name="Daum C."/>
            <person name="Floudas D."/>
            <person name="Sun H."/>
            <person name="Yadav J.S."/>
            <person name="Pangilinan J."/>
            <person name="Larsson K.H."/>
            <person name="Matsuura K."/>
            <person name="Barry K."/>
            <person name="Labutti K."/>
            <person name="Kuo R."/>
            <person name="Ohm R.A."/>
            <person name="Bhattacharya S.S."/>
            <person name="Shirouzu T."/>
            <person name="Yoshinaga Y."/>
            <person name="Martin F.M."/>
            <person name="Grigoriev I.V."/>
            <person name="Hibbett D.S."/>
        </authorList>
    </citation>
    <scope>NUCLEOTIDE SEQUENCE [LARGE SCALE GENOMIC DNA]</scope>
    <source>
        <strain evidence="2 3">CBS 109695</strain>
    </source>
</reference>
<protein>
    <submittedName>
        <fullName evidence="2">Uncharacterized protein</fullName>
    </submittedName>
</protein>
<feature type="region of interest" description="Disordered" evidence="1">
    <location>
        <begin position="199"/>
        <end position="222"/>
    </location>
</feature>
<keyword evidence="3" id="KW-1185">Reference proteome</keyword>
<evidence type="ECO:0000256" key="1">
    <source>
        <dbReference type="SAM" id="MobiDB-lite"/>
    </source>
</evidence>